<accession>A0A3M6V0X2</accession>
<dbReference type="AlphaFoldDB" id="A0A3M6V0X2"/>
<dbReference type="InterPro" id="IPR045068">
    <property type="entry name" value="BACURD1-3"/>
</dbReference>
<evidence type="ECO:0000259" key="1">
    <source>
        <dbReference type="SMART" id="SM00225"/>
    </source>
</evidence>
<feature type="domain" description="BTB" evidence="1">
    <location>
        <begin position="35"/>
        <end position="134"/>
    </location>
</feature>
<dbReference type="InterPro" id="IPR003131">
    <property type="entry name" value="T1-type_BTB"/>
</dbReference>
<dbReference type="GO" id="GO:0051260">
    <property type="term" value="P:protein homooligomerization"/>
    <property type="evidence" value="ECO:0007669"/>
    <property type="project" value="InterPro"/>
</dbReference>
<dbReference type="Pfam" id="PF02214">
    <property type="entry name" value="BTB_2"/>
    <property type="match status" value="1"/>
</dbReference>
<dbReference type="EMBL" id="RCHS01000353">
    <property type="protein sequence ID" value="RMX59414.1"/>
    <property type="molecule type" value="Genomic_DNA"/>
</dbReference>
<dbReference type="InterPro" id="IPR011333">
    <property type="entry name" value="SKP1/BTB/POZ_sf"/>
</dbReference>
<comment type="caution">
    <text evidence="2">The sequence shown here is derived from an EMBL/GenBank/DDBJ whole genome shotgun (WGS) entry which is preliminary data.</text>
</comment>
<dbReference type="Gene3D" id="3.30.710.10">
    <property type="entry name" value="Potassium Channel Kv1.1, Chain A"/>
    <property type="match status" value="1"/>
</dbReference>
<dbReference type="InterPro" id="IPR000210">
    <property type="entry name" value="BTB/POZ_dom"/>
</dbReference>
<dbReference type="OrthoDB" id="2414723at2759"/>
<dbReference type="PANTHER" id="PTHR11145:SF8">
    <property type="entry name" value="RE57120P"/>
    <property type="match status" value="1"/>
</dbReference>
<dbReference type="SUPFAM" id="SSF54695">
    <property type="entry name" value="POZ domain"/>
    <property type="match status" value="1"/>
</dbReference>
<evidence type="ECO:0000313" key="3">
    <source>
        <dbReference type="Proteomes" id="UP000275408"/>
    </source>
</evidence>
<organism evidence="2 3">
    <name type="scientific">Pocillopora damicornis</name>
    <name type="common">Cauliflower coral</name>
    <name type="synonym">Millepora damicornis</name>
    <dbReference type="NCBI Taxonomy" id="46731"/>
    <lineage>
        <taxon>Eukaryota</taxon>
        <taxon>Metazoa</taxon>
        <taxon>Cnidaria</taxon>
        <taxon>Anthozoa</taxon>
        <taxon>Hexacorallia</taxon>
        <taxon>Scleractinia</taxon>
        <taxon>Astrocoeniina</taxon>
        <taxon>Pocilloporidae</taxon>
        <taxon>Pocillopora</taxon>
    </lineage>
</organism>
<dbReference type="Proteomes" id="UP000275408">
    <property type="component" value="Unassembled WGS sequence"/>
</dbReference>
<sequence length="295" mass="33810">MTINKELLRNPKVSPLLQLIFSVCFFPFTQSQLPRVISLNVGGYHFVTTLSTLTKDKDSMLAAMFSGRHELDTDSEGRYFIDRDGTYFKEILNYLRDGTQLPSAERALEVYREAQFYQIEGLIDTLERFSNVFAHKLEEARKYKLGSDFEKWQQQIITCAQNKSLQNLTSTSKVSLLSQEDHKKIMGCGDCVGPHAHNLIVCKPAKRGSVQIHDTFENVQRRVKETEPVVCPLKDAEMKAFVDMTLADLISKGYAVSLREITIQCKNTKVYYGIGKEECQLNITEHVIEFEWCTR</sequence>
<reference evidence="2 3" key="1">
    <citation type="journal article" date="2018" name="Sci. Rep.">
        <title>Comparative analysis of the Pocillopora damicornis genome highlights role of immune system in coral evolution.</title>
        <authorList>
            <person name="Cunning R."/>
            <person name="Bay R.A."/>
            <person name="Gillette P."/>
            <person name="Baker A.C."/>
            <person name="Traylor-Knowles N."/>
        </authorList>
    </citation>
    <scope>NUCLEOTIDE SEQUENCE [LARGE SCALE GENOMIC DNA]</scope>
    <source>
        <strain evidence="2">RSMAS</strain>
        <tissue evidence="2">Whole animal</tissue>
    </source>
</reference>
<keyword evidence="3" id="KW-1185">Reference proteome</keyword>
<proteinExistence type="predicted"/>
<dbReference type="FunFam" id="3.30.710.10:FF:000046">
    <property type="entry name" value="BTB/POZ domain-containing protein KCTD7 isoform X1"/>
    <property type="match status" value="1"/>
</dbReference>
<name>A0A3M6V0X2_POCDA</name>
<protein>
    <recommendedName>
        <fullName evidence="1">BTB domain-containing protein</fullName>
    </recommendedName>
</protein>
<dbReference type="PANTHER" id="PTHR11145">
    <property type="entry name" value="BTB/POZ DOMAIN-CONTAINING ADAPTER FOR CUL3-MEDIATED RHOA DEGRADATION PROTEIN FAMILY MEMBER"/>
    <property type="match status" value="1"/>
</dbReference>
<gene>
    <name evidence="2" type="ORF">pdam_00013025</name>
</gene>
<evidence type="ECO:0000313" key="2">
    <source>
        <dbReference type="EMBL" id="RMX59414.1"/>
    </source>
</evidence>
<dbReference type="SMART" id="SM00225">
    <property type="entry name" value="BTB"/>
    <property type="match status" value="1"/>
</dbReference>